<evidence type="ECO:0000259" key="1">
    <source>
        <dbReference type="PROSITE" id="PS51708"/>
    </source>
</evidence>
<dbReference type="InterPro" id="IPR038186">
    <property type="entry name" value="CHAD_dom_sf"/>
</dbReference>
<evidence type="ECO:0000313" key="3">
    <source>
        <dbReference type="Proteomes" id="UP000604243"/>
    </source>
</evidence>
<gene>
    <name evidence="2" type="ORF">GCM10010082_18420</name>
</gene>
<name>A0ABQ3FIF3_9GAMM</name>
<dbReference type="EMBL" id="BMZM01000002">
    <property type="protein sequence ID" value="GHC25754.1"/>
    <property type="molecule type" value="Genomic_DNA"/>
</dbReference>
<dbReference type="RefSeq" id="WP_189517348.1">
    <property type="nucleotide sequence ID" value="NZ_BMZM01000002.1"/>
</dbReference>
<reference evidence="3" key="1">
    <citation type="journal article" date="2019" name="Int. J. Syst. Evol. Microbiol.">
        <title>The Global Catalogue of Microorganisms (GCM) 10K type strain sequencing project: providing services to taxonomists for standard genome sequencing and annotation.</title>
        <authorList>
            <consortium name="The Broad Institute Genomics Platform"/>
            <consortium name="The Broad Institute Genome Sequencing Center for Infectious Disease"/>
            <person name="Wu L."/>
            <person name="Ma J."/>
        </authorList>
    </citation>
    <scope>NUCLEOTIDE SEQUENCE [LARGE SCALE GENOMIC DNA]</scope>
    <source>
        <strain evidence="3">KCTC 42082</strain>
    </source>
</reference>
<accession>A0ABQ3FIF3</accession>
<dbReference type="PROSITE" id="PS51708">
    <property type="entry name" value="CHAD"/>
    <property type="match status" value="1"/>
</dbReference>
<proteinExistence type="predicted"/>
<keyword evidence="3" id="KW-1185">Reference proteome</keyword>
<dbReference type="PANTHER" id="PTHR39339">
    <property type="entry name" value="SLR1444 PROTEIN"/>
    <property type="match status" value="1"/>
</dbReference>
<dbReference type="InterPro" id="IPR007899">
    <property type="entry name" value="CHAD_dom"/>
</dbReference>
<protein>
    <submittedName>
        <fullName evidence="2">CHAD domain-containing protein</fullName>
    </submittedName>
</protein>
<dbReference type="SMART" id="SM00880">
    <property type="entry name" value="CHAD"/>
    <property type="match status" value="1"/>
</dbReference>
<comment type="caution">
    <text evidence="2">The sequence shown here is derived from an EMBL/GenBank/DDBJ whole genome shotgun (WGS) entry which is preliminary data.</text>
</comment>
<dbReference type="Gene3D" id="1.40.20.10">
    <property type="entry name" value="CHAD domain"/>
    <property type="match status" value="1"/>
</dbReference>
<sequence>MAYRLEMSESTSKGFARIAAEQIDRARRDIARRDTVEGIHKLRQRCKRVRAILRLARPALGKHYARENRRFRDLARAVGGPRDEQVLIDTFDALMAAHKGRVDRRQFTPTRQQLLKRHRQALETSALPDMAWLAAELETARDAVDDWAPAIDRFRTLREGMAETCRRARQAMKQAEGADDEVYFHEWRKQVKYHRHHCELLVNVWKAPMEARAKEVHRLADLLGEEHDLAMLALALGDPEAAAQGQDKAETLLEMIAKRRVTLQGEALLLGRRLFAEKPEALAKRIGRYRAVAREEAREVRSTVS</sequence>
<organism evidence="2 3">
    <name type="scientific">Kushneria pakistanensis</name>
    <dbReference type="NCBI Taxonomy" id="1508770"/>
    <lineage>
        <taxon>Bacteria</taxon>
        <taxon>Pseudomonadati</taxon>
        <taxon>Pseudomonadota</taxon>
        <taxon>Gammaproteobacteria</taxon>
        <taxon>Oceanospirillales</taxon>
        <taxon>Halomonadaceae</taxon>
        <taxon>Kushneria</taxon>
    </lineage>
</organism>
<dbReference type="Proteomes" id="UP000604243">
    <property type="component" value="Unassembled WGS sequence"/>
</dbReference>
<evidence type="ECO:0000313" key="2">
    <source>
        <dbReference type="EMBL" id="GHC25754.1"/>
    </source>
</evidence>
<feature type="domain" description="CHAD" evidence="1">
    <location>
        <begin position="8"/>
        <end position="282"/>
    </location>
</feature>
<dbReference type="Pfam" id="PF05235">
    <property type="entry name" value="CHAD"/>
    <property type="match status" value="1"/>
</dbReference>
<dbReference type="PANTHER" id="PTHR39339:SF1">
    <property type="entry name" value="CHAD DOMAIN-CONTAINING PROTEIN"/>
    <property type="match status" value="1"/>
</dbReference>